<dbReference type="CDD" id="cd05013">
    <property type="entry name" value="SIS_RpiR"/>
    <property type="match status" value="1"/>
</dbReference>
<comment type="caution">
    <text evidence="6">The sequence shown here is derived from an EMBL/GenBank/DDBJ whole genome shotgun (WGS) entry which is preliminary data.</text>
</comment>
<sequence length="276" mass="31141">MIKFSQSILPLIETSYESLTSTERIVADFFVEDKHQDEDYSIEHLGEVLHVSPATFTRFAKKLGYSGYREFLYDYRTGLPKKQDDPGSQNIEKVLSDYNAILNKSYNLANSDQLFRIANAIRQAERVIIYGVGSSALAAEEMTSRLLRLGIVSATVSDADAMRVHQVVIDEACCVLGFSISGQKKVVLNSLRQAAQQGAYTILVTANFDVSLKDQFDEIVRVATVKNLNSGNRISPQLPIIIMCDIIYDYLIEIDRENIQRTFERTMDVFEEGEIL</sequence>
<dbReference type="Gene3D" id="3.40.50.10490">
    <property type="entry name" value="Glucose-6-phosphate isomerase like protein, domain 1"/>
    <property type="match status" value="1"/>
</dbReference>
<dbReference type="PANTHER" id="PTHR30514:SF21">
    <property type="entry name" value="RPIR-FAMILY TRANSCRIPTIONAL REGULATOR"/>
    <property type="match status" value="1"/>
</dbReference>
<dbReference type="InterPro" id="IPR047640">
    <property type="entry name" value="RpiR-like"/>
</dbReference>
<dbReference type="PROSITE" id="PS51071">
    <property type="entry name" value="HTH_RPIR"/>
    <property type="match status" value="1"/>
</dbReference>
<gene>
    <name evidence="6" type="ORF">CYJ28_04180</name>
</gene>
<dbReference type="OrthoDB" id="1648815at2"/>
<evidence type="ECO:0000256" key="1">
    <source>
        <dbReference type="ARBA" id="ARBA00023015"/>
    </source>
</evidence>
<dbReference type="Pfam" id="PF01418">
    <property type="entry name" value="HTH_6"/>
    <property type="match status" value="1"/>
</dbReference>
<dbReference type="InterPro" id="IPR000281">
    <property type="entry name" value="HTH_RpiR"/>
</dbReference>
<evidence type="ECO:0000313" key="6">
    <source>
        <dbReference type="EMBL" id="PKZ22318.1"/>
    </source>
</evidence>
<dbReference type="PANTHER" id="PTHR30514">
    <property type="entry name" value="GLUCOKINASE"/>
    <property type="match status" value="1"/>
</dbReference>
<name>A0A2I1MQ97_9LACT</name>
<dbReference type="InterPro" id="IPR035472">
    <property type="entry name" value="RpiR-like_SIS"/>
</dbReference>
<evidence type="ECO:0000256" key="2">
    <source>
        <dbReference type="ARBA" id="ARBA00023125"/>
    </source>
</evidence>
<evidence type="ECO:0000313" key="7">
    <source>
        <dbReference type="Proteomes" id="UP000234239"/>
    </source>
</evidence>
<dbReference type="SUPFAM" id="SSF53697">
    <property type="entry name" value="SIS domain"/>
    <property type="match status" value="1"/>
</dbReference>
<reference evidence="6 7" key="1">
    <citation type="submission" date="2017-12" db="EMBL/GenBank/DDBJ databases">
        <title>Phylogenetic diversity of female urinary microbiome.</title>
        <authorList>
            <person name="Thomas-White K."/>
            <person name="Wolfe A.J."/>
        </authorList>
    </citation>
    <scope>NUCLEOTIDE SEQUENCE [LARGE SCALE GENOMIC DNA]</scope>
    <source>
        <strain evidence="6 7">UMB0139</strain>
    </source>
</reference>
<dbReference type="SUPFAM" id="SSF46689">
    <property type="entry name" value="Homeodomain-like"/>
    <property type="match status" value="1"/>
</dbReference>
<dbReference type="Proteomes" id="UP000234239">
    <property type="component" value="Unassembled WGS sequence"/>
</dbReference>
<keyword evidence="3" id="KW-0804">Transcription</keyword>
<organism evidence="6 7">
    <name type="scientific">Aerococcus sanguinicola</name>
    <dbReference type="NCBI Taxonomy" id="119206"/>
    <lineage>
        <taxon>Bacteria</taxon>
        <taxon>Bacillati</taxon>
        <taxon>Bacillota</taxon>
        <taxon>Bacilli</taxon>
        <taxon>Lactobacillales</taxon>
        <taxon>Aerococcaceae</taxon>
        <taxon>Aerococcus</taxon>
    </lineage>
</organism>
<dbReference type="RefSeq" id="WP_070486263.1">
    <property type="nucleotide sequence ID" value="NZ_CAJHKM010000001.1"/>
</dbReference>
<feature type="domain" description="SIS" evidence="5">
    <location>
        <begin position="117"/>
        <end position="257"/>
    </location>
</feature>
<accession>A0A2I1MQ97</accession>
<keyword evidence="1" id="KW-0805">Transcription regulation</keyword>
<dbReference type="GO" id="GO:1901135">
    <property type="term" value="P:carbohydrate derivative metabolic process"/>
    <property type="evidence" value="ECO:0007669"/>
    <property type="project" value="InterPro"/>
</dbReference>
<dbReference type="InterPro" id="IPR009057">
    <property type="entry name" value="Homeodomain-like_sf"/>
</dbReference>
<dbReference type="EMBL" id="PKGY01000002">
    <property type="protein sequence ID" value="PKZ22318.1"/>
    <property type="molecule type" value="Genomic_DNA"/>
</dbReference>
<evidence type="ECO:0000259" key="4">
    <source>
        <dbReference type="PROSITE" id="PS51071"/>
    </source>
</evidence>
<dbReference type="InterPro" id="IPR046348">
    <property type="entry name" value="SIS_dom_sf"/>
</dbReference>
<feature type="domain" description="HTH rpiR-type" evidence="4">
    <location>
        <begin position="6"/>
        <end position="82"/>
    </location>
</feature>
<evidence type="ECO:0000256" key="3">
    <source>
        <dbReference type="ARBA" id="ARBA00023163"/>
    </source>
</evidence>
<dbReference type="InterPro" id="IPR036388">
    <property type="entry name" value="WH-like_DNA-bd_sf"/>
</dbReference>
<dbReference type="PROSITE" id="PS51464">
    <property type="entry name" value="SIS"/>
    <property type="match status" value="1"/>
</dbReference>
<evidence type="ECO:0000259" key="5">
    <source>
        <dbReference type="PROSITE" id="PS51464"/>
    </source>
</evidence>
<dbReference type="InterPro" id="IPR001347">
    <property type="entry name" value="SIS_dom"/>
</dbReference>
<proteinExistence type="predicted"/>
<dbReference type="Gene3D" id="1.10.10.10">
    <property type="entry name" value="Winged helix-like DNA-binding domain superfamily/Winged helix DNA-binding domain"/>
    <property type="match status" value="1"/>
</dbReference>
<dbReference type="AlphaFoldDB" id="A0A2I1MQ97"/>
<dbReference type="GO" id="GO:0097367">
    <property type="term" value="F:carbohydrate derivative binding"/>
    <property type="evidence" value="ECO:0007669"/>
    <property type="project" value="InterPro"/>
</dbReference>
<protein>
    <submittedName>
        <fullName evidence="6">MurR/RpiR family transcriptional regulator</fullName>
    </submittedName>
</protein>
<dbReference type="GO" id="GO:0003700">
    <property type="term" value="F:DNA-binding transcription factor activity"/>
    <property type="evidence" value="ECO:0007669"/>
    <property type="project" value="InterPro"/>
</dbReference>
<dbReference type="GO" id="GO:0003677">
    <property type="term" value="F:DNA binding"/>
    <property type="evidence" value="ECO:0007669"/>
    <property type="project" value="UniProtKB-KW"/>
</dbReference>
<dbReference type="Pfam" id="PF01380">
    <property type="entry name" value="SIS"/>
    <property type="match status" value="1"/>
</dbReference>
<keyword evidence="2" id="KW-0238">DNA-binding</keyword>